<dbReference type="EMBL" id="UGYN01000002">
    <property type="protein sequence ID" value="SUI80739.1"/>
    <property type="molecule type" value="Genomic_DNA"/>
</dbReference>
<organism evidence="2 3">
    <name type="scientific">Serratia quinivorans</name>
    <dbReference type="NCBI Taxonomy" id="137545"/>
    <lineage>
        <taxon>Bacteria</taxon>
        <taxon>Pseudomonadati</taxon>
        <taxon>Pseudomonadota</taxon>
        <taxon>Gammaproteobacteria</taxon>
        <taxon>Enterobacterales</taxon>
        <taxon>Yersiniaceae</taxon>
        <taxon>Serratia</taxon>
    </lineage>
</organism>
<dbReference type="Pfam" id="PF25670">
    <property type="entry name" value="Phage_tail_C_2"/>
    <property type="match status" value="1"/>
</dbReference>
<accession>A0A380AGS1</accession>
<proteinExistence type="predicted"/>
<reference evidence="2 3" key="1">
    <citation type="submission" date="2018-06" db="EMBL/GenBank/DDBJ databases">
        <authorList>
            <consortium name="Pathogen Informatics"/>
            <person name="Doyle S."/>
        </authorList>
    </citation>
    <scope>NUCLEOTIDE SEQUENCE [LARGE SCALE GENOMIC DNA]</scope>
    <source>
        <strain evidence="2 3">NCTC11544</strain>
    </source>
</reference>
<gene>
    <name evidence="2" type="ORF">NCTC11544_04199</name>
</gene>
<sequence length="285" mass="30520">MSGTNVNISGSLTLGTPLAITSGGTGANNAAGARTNLGFGTAAVNNIGTASTQIPTNSTMAGVGNTYNGAYSYNANTIDLLRASCGERGLSPVRNESNIGGSFPVPQYSPGIWNRTLDTFFLLTAGYDTPTVVMNTGSVGRGWIQSMSMWHSLNTVVDGSGFIKRASPVINVYTDGSYTTTKEADGVTVKKIRTGVYIVNGCLGFNSDGVWQLEIPTNDNKQPLVWVDYKVLQTGDIEIYTYHRTHESPIPTLRNEIEGYENGDPIDIPQGNFLMVRVNMPETNK</sequence>
<dbReference type="InterPro" id="IPR058008">
    <property type="entry name" value="Gp26_C"/>
</dbReference>
<dbReference type="Proteomes" id="UP000255529">
    <property type="component" value="Unassembled WGS sequence"/>
</dbReference>
<evidence type="ECO:0000259" key="1">
    <source>
        <dbReference type="Pfam" id="PF25670"/>
    </source>
</evidence>
<name>A0A380AGS1_9GAMM</name>
<feature type="domain" description="Phage tail protein C-terminal" evidence="1">
    <location>
        <begin position="154"/>
        <end position="282"/>
    </location>
</feature>
<evidence type="ECO:0000313" key="3">
    <source>
        <dbReference type="Proteomes" id="UP000255529"/>
    </source>
</evidence>
<protein>
    <recommendedName>
        <fullName evidence="1">Phage tail protein C-terminal domain-containing protein</fullName>
    </recommendedName>
</protein>
<evidence type="ECO:0000313" key="2">
    <source>
        <dbReference type="EMBL" id="SUI80739.1"/>
    </source>
</evidence>
<dbReference type="AlphaFoldDB" id="A0A380AGS1"/>